<sequence>MGNTEVTGRVIKVMSYGAFVKLDEGKVGLIHISQFKELESEGLDEPLKEGDRVVVKINGKDKEGKLNLSFVRKVVDPPKRSEQPRENFEQLLKKFLKESQESLVAQKRRIKRHRGEAA</sequence>
<dbReference type="GO" id="GO:0003735">
    <property type="term" value="F:structural constituent of ribosome"/>
    <property type="evidence" value="ECO:0007669"/>
    <property type="project" value="TreeGrafter"/>
</dbReference>
<evidence type="ECO:0000313" key="2">
    <source>
        <dbReference type="EMBL" id="HGW60525.1"/>
    </source>
</evidence>
<protein>
    <submittedName>
        <fullName evidence="2">S1 RNA-binding domain-containing protein</fullName>
    </submittedName>
</protein>
<dbReference type="GO" id="GO:0006412">
    <property type="term" value="P:translation"/>
    <property type="evidence" value="ECO:0007669"/>
    <property type="project" value="TreeGrafter"/>
</dbReference>
<reference evidence="2" key="1">
    <citation type="journal article" date="2020" name="mSystems">
        <title>Genome- and Community-Level Interaction Insights into Carbon Utilization and Element Cycling Functions of Hydrothermarchaeota in Hydrothermal Sediment.</title>
        <authorList>
            <person name="Zhou Z."/>
            <person name="Liu Y."/>
            <person name="Xu W."/>
            <person name="Pan J."/>
            <person name="Luo Z.H."/>
            <person name="Li M."/>
        </authorList>
    </citation>
    <scope>NUCLEOTIDE SEQUENCE [LARGE SCALE GENOMIC DNA]</scope>
    <source>
        <strain evidence="2">SpSt-794</strain>
    </source>
</reference>
<evidence type="ECO:0000259" key="1">
    <source>
        <dbReference type="PROSITE" id="PS50126"/>
    </source>
</evidence>
<proteinExistence type="predicted"/>
<dbReference type="AlphaFoldDB" id="A0A7C4U2V5"/>
<dbReference type="EMBL" id="DTHV01000118">
    <property type="protein sequence ID" value="HGW60525.1"/>
    <property type="molecule type" value="Genomic_DNA"/>
</dbReference>
<dbReference type="PROSITE" id="PS50126">
    <property type="entry name" value="S1"/>
    <property type="match status" value="1"/>
</dbReference>
<comment type="caution">
    <text evidence="2">The sequence shown here is derived from an EMBL/GenBank/DDBJ whole genome shotgun (WGS) entry which is preliminary data.</text>
</comment>
<dbReference type="Pfam" id="PF00575">
    <property type="entry name" value="S1"/>
    <property type="match status" value="1"/>
</dbReference>
<name>A0A7C4U2V5_9BACT</name>
<accession>A0A7C4U2V5</accession>
<dbReference type="PANTHER" id="PTHR10724">
    <property type="entry name" value="30S RIBOSOMAL PROTEIN S1"/>
    <property type="match status" value="1"/>
</dbReference>
<dbReference type="Gene3D" id="2.40.50.140">
    <property type="entry name" value="Nucleic acid-binding proteins"/>
    <property type="match status" value="1"/>
</dbReference>
<dbReference type="InterPro" id="IPR012340">
    <property type="entry name" value="NA-bd_OB-fold"/>
</dbReference>
<dbReference type="InterPro" id="IPR050437">
    <property type="entry name" value="Ribos_protein_bS1-like"/>
</dbReference>
<dbReference type="PANTHER" id="PTHR10724:SF10">
    <property type="entry name" value="S1 RNA-BINDING DOMAIN-CONTAINING PROTEIN 1"/>
    <property type="match status" value="1"/>
</dbReference>
<dbReference type="InterPro" id="IPR003029">
    <property type="entry name" value="S1_domain"/>
</dbReference>
<gene>
    <name evidence="2" type="ORF">ENV82_03745</name>
</gene>
<organism evidence="2">
    <name type="scientific">Caldisericum exile</name>
    <dbReference type="NCBI Taxonomy" id="693075"/>
    <lineage>
        <taxon>Bacteria</taxon>
        <taxon>Pseudomonadati</taxon>
        <taxon>Caldisericota/Cryosericota group</taxon>
        <taxon>Caldisericota</taxon>
        <taxon>Caldisericia</taxon>
        <taxon>Caldisericales</taxon>
        <taxon>Caldisericaceae</taxon>
        <taxon>Caldisericum</taxon>
    </lineage>
</organism>
<dbReference type="SMART" id="SM00316">
    <property type="entry name" value="S1"/>
    <property type="match status" value="1"/>
</dbReference>
<dbReference type="SUPFAM" id="SSF50249">
    <property type="entry name" value="Nucleic acid-binding proteins"/>
    <property type="match status" value="1"/>
</dbReference>
<dbReference type="GO" id="GO:0003729">
    <property type="term" value="F:mRNA binding"/>
    <property type="evidence" value="ECO:0007669"/>
    <property type="project" value="TreeGrafter"/>
</dbReference>
<feature type="domain" description="S1 motif" evidence="1">
    <location>
        <begin position="3"/>
        <end position="71"/>
    </location>
</feature>